<dbReference type="Proteomes" id="UP000007110">
    <property type="component" value="Unassembled WGS sequence"/>
</dbReference>
<name>A0A7M7N543_STRPU</name>
<feature type="repeat" description="TPR" evidence="1">
    <location>
        <begin position="429"/>
        <end position="462"/>
    </location>
</feature>
<protein>
    <recommendedName>
        <fullName evidence="4">Amyloid protein-binding protein 2</fullName>
    </recommendedName>
</protein>
<dbReference type="PROSITE" id="PS50005">
    <property type="entry name" value="TPR"/>
    <property type="match status" value="1"/>
</dbReference>
<dbReference type="InterPro" id="IPR019734">
    <property type="entry name" value="TPR_rpt"/>
</dbReference>
<dbReference type="GO" id="GO:0043161">
    <property type="term" value="P:proteasome-mediated ubiquitin-dependent protein catabolic process"/>
    <property type="evidence" value="ECO:0000318"/>
    <property type="project" value="GO_Central"/>
</dbReference>
<dbReference type="Pfam" id="PF13374">
    <property type="entry name" value="TPR_10"/>
    <property type="match status" value="1"/>
</dbReference>
<dbReference type="GO" id="GO:0031462">
    <property type="term" value="C:Cul2-RING ubiquitin ligase complex"/>
    <property type="evidence" value="ECO:0000318"/>
    <property type="project" value="GO_Central"/>
</dbReference>
<dbReference type="PANTHER" id="PTHR46575">
    <property type="entry name" value="AMYLOID PROTEIN-BINDING PROTEIN 2"/>
    <property type="match status" value="1"/>
</dbReference>
<keyword evidence="1" id="KW-0802">TPR repeat</keyword>
<dbReference type="EnsemblMetazoa" id="XM_030975551">
    <property type="protein sequence ID" value="XP_030831411"/>
    <property type="gene ID" value="LOC752762"/>
</dbReference>
<dbReference type="AlphaFoldDB" id="A0A7M7N543"/>
<dbReference type="RefSeq" id="XP_030831411.1">
    <property type="nucleotide sequence ID" value="XM_030975551.1"/>
</dbReference>
<dbReference type="Gene3D" id="1.25.40.10">
    <property type="entry name" value="Tetratricopeptide repeat domain"/>
    <property type="match status" value="3"/>
</dbReference>
<dbReference type="InParanoid" id="A0A7M7N543"/>
<dbReference type="PANTHER" id="PTHR46575:SF1">
    <property type="entry name" value="AMYLOID PROTEIN-BINDING PROTEIN 2"/>
    <property type="match status" value="1"/>
</dbReference>
<dbReference type="KEGG" id="spu:752762"/>
<dbReference type="OMA" id="HETALTM"/>
<proteinExistence type="predicted"/>
<keyword evidence="3" id="KW-1185">Reference proteome</keyword>
<reference evidence="3" key="1">
    <citation type="submission" date="2015-02" db="EMBL/GenBank/DDBJ databases">
        <title>Genome sequencing for Strongylocentrotus purpuratus.</title>
        <authorList>
            <person name="Murali S."/>
            <person name="Liu Y."/>
            <person name="Vee V."/>
            <person name="English A."/>
            <person name="Wang M."/>
            <person name="Skinner E."/>
            <person name="Han Y."/>
            <person name="Muzny D.M."/>
            <person name="Worley K.C."/>
            <person name="Gibbs R.A."/>
        </authorList>
    </citation>
    <scope>NUCLEOTIDE SEQUENCE</scope>
</reference>
<dbReference type="GO" id="GO:1990756">
    <property type="term" value="F:ubiquitin-like ligase-substrate adaptor activity"/>
    <property type="evidence" value="ECO:0000318"/>
    <property type="project" value="GO_Central"/>
</dbReference>
<evidence type="ECO:0000256" key="1">
    <source>
        <dbReference type="PROSITE-ProRule" id="PRU00339"/>
    </source>
</evidence>
<dbReference type="SUPFAM" id="SSF48452">
    <property type="entry name" value="TPR-like"/>
    <property type="match status" value="2"/>
</dbReference>
<dbReference type="GO" id="GO:0006886">
    <property type="term" value="P:intracellular protein transport"/>
    <property type="evidence" value="ECO:0007669"/>
    <property type="project" value="InterPro"/>
</dbReference>
<evidence type="ECO:0000313" key="3">
    <source>
        <dbReference type="Proteomes" id="UP000007110"/>
    </source>
</evidence>
<dbReference type="SMART" id="SM00028">
    <property type="entry name" value="TPR"/>
    <property type="match status" value="3"/>
</dbReference>
<accession>A0A7M7N543</accession>
<organism evidence="2 3">
    <name type="scientific">Strongylocentrotus purpuratus</name>
    <name type="common">Purple sea urchin</name>
    <dbReference type="NCBI Taxonomy" id="7668"/>
    <lineage>
        <taxon>Eukaryota</taxon>
        <taxon>Metazoa</taxon>
        <taxon>Echinodermata</taxon>
        <taxon>Eleutherozoa</taxon>
        <taxon>Echinozoa</taxon>
        <taxon>Echinoidea</taxon>
        <taxon>Euechinoidea</taxon>
        <taxon>Echinacea</taxon>
        <taxon>Camarodonta</taxon>
        <taxon>Echinidea</taxon>
        <taxon>Strongylocentrotidae</taxon>
        <taxon>Strongylocentrotus</taxon>
    </lineage>
</organism>
<reference evidence="2" key="2">
    <citation type="submission" date="2021-01" db="UniProtKB">
        <authorList>
            <consortium name="EnsemblMetazoa"/>
        </authorList>
    </citation>
    <scope>IDENTIFICATION</scope>
</reference>
<dbReference type="InterPro" id="IPR042476">
    <property type="entry name" value="APPBP2"/>
</dbReference>
<dbReference type="FunCoup" id="A0A7M7N543">
    <property type="interactions" value="1342"/>
</dbReference>
<dbReference type="GeneID" id="752762"/>
<dbReference type="OrthoDB" id="7103806at2759"/>
<sequence>MAVASELQWVPETLYNAAISAVVSTYSRHRKELRPLPENIQFDIYYKLYKQGRLCQLGMEFCELDIFAKVLRVNDKRHLLHHCFQALMDHGVKVATVLADSYATHASIEEQNQDRISRTVQLGFSLGGFLSEAGWFCNAEKVYEACLRLCKPESDQQRVIRAFECTTRLIHVRNANCKYSQAEDSYNSARKLLEDLKEMGVTVNEAALHGEMCSLLFSKSHYDEAYKSCQASLRSISPRLPVRCVIDILRQAAKACVVKREFKKADLLIKHAVCLVREHFGVRHPKYSDVLLDFGFYLLNVDSICQSTAVYQQALDIRLSAFGGRNLHVAVAHEDLAYASYVHQYSYGKFDDAKEHAEKAISIITQILPENHLLLASSRRVKALILEEIAIDSHDKDIETKLLQEAHDLHQSSLNLAKQAFGEFNVQTAKHYGNLGRLYQSMRKFKMAEEMHVRAIEIKEKLLGEEDYEVALSVGHLASLYNYDMKLYHQAEKLYLRSIEIGKKLFGSGYSGLEYDYRGLISLYYNTSNHARMFEFQDILNHWNNIRDGNSSPVDILEYLANCRTELTTKEIIDKFFKID</sequence>
<dbReference type="InterPro" id="IPR011990">
    <property type="entry name" value="TPR-like_helical_dom_sf"/>
</dbReference>
<evidence type="ECO:0000313" key="2">
    <source>
        <dbReference type="EnsemblMetazoa" id="XP_030831411"/>
    </source>
</evidence>
<dbReference type="Pfam" id="PF13424">
    <property type="entry name" value="TPR_12"/>
    <property type="match status" value="1"/>
</dbReference>
<evidence type="ECO:0008006" key="4">
    <source>
        <dbReference type="Google" id="ProtNLM"/>
    </source>
</evidence>